<dbReference type="InterPro" id="IPR017850">
    <property type="entry name" value="Alkaline_phosphatase_core_sf"/>
</dbReference>
<dbReference type="SUPFAM" id="SSF53649">
    <property type="entry name" value="Alkaline phosphatase-like"/>
    <property type="match status" value="1"/>
</dbReference>
<dbReference type="PANTHER" id="PTHR43737">
    <property type="entry name" value="BLL7424 PROTEIN"/>
    <property type="match status" value="1"/>
</dbReference>
<keyword evidence="2" id="KW-1185">Reference proteome</keyword>
<evidence type="ECO:0000313" key="2">
    <source>
        <dbReference type="Proteomes" id="UP000464378"/>
    </source>
</evidence>
<dbReference type="Proteomes" id="UP000464378">
    <property type="component" value="Chromosome"/>
</dbReference>
<evidence type="ECO:0000313" key="1">
    <source>
        <dbReference type="EMBL" id="VIP05251.1"/>
    </source>
</evidence>
<dbReference type="RefSeq" id="WP_162660331.1">
    <property type="nucleotide sequence ID" value="NZ_LR593887.1"/>
</dbReference>
<sequence length="443" mass="47937">MLNVSLAADHTRLCSGATRRDMLKVGTLGALGIGLPQLLKSEAVASHSSKGAPRAKSVILVFLGGGLSHHDSFDLKPDAPAEIRGEYKPISTSVPGLQIGEKLPLMAKCMDKLTLIRSGSHNNDHHETATNWVLSGRFGSAFGDYPAMGAVVAHEVGFRTTLPPYMSIPRNPSFTWELGKSAYLGGRYESFKTGDPAANGFRVQDTAPSESLTAERTNRRQSLLAAVDDLARKIDGNDQIATYDEFQQRASSLILSSEARRAFAIEQESEAVRNRYGRNTFGQSCLLGRRLIESGVRFVTVNYGGWDHHGKIFDGLKHKLPEFDLGFSALIEDLNARGLLQDTLVVAMGEFGRTPKINKDAGRDHWGGAASLLFAGAGVKSGHVIGSTDKQGAFPTRRPVAPADVSYTILESLGIDPRKMLTTPDGRPIEILDQGETVHELFA</sequence>
<dbReference type="InterPro" id="IPR010869">
    <property type="entry name" value="DUF1501"/>
</dbReference>
<dbReference type="InterPro" id="IPR006311">
    <property type="entry name" value="TAT_signal"/>
</dbReference>
<dbReference type="Pfam" id="PF07394">
    <property type="entry name" value="DUF1501"/>
    <property type="match status" value="1"/>
</dbReference>
<reference evidence="1" key="1">
    <citation type="submission" date="2019-04" db="EMBL/GenBank/DDBJ databases">
        <authorList>
            <consortium name="Science for Life Laboratories"/>
        </authorList>
    </citation>
    <scope>NUCLEOTIDE SEQUENCE</scope>
    <source>
        <strain evidence="1">MBLW1</strain>
    </source>
</reference>
<dbReference type="EMBL" id="LR593887">
    <property type="protein sequence ID" value="VTS07858.1"/>
    <property type="molecule type" value="Genomic_DNA"/>
</dbReference>
<evidence type="ECO:0008006" key="3">
    <source>
        <dbReference type="Google" id="ProtNLM"/>
    </source>
</evidence>
<gene>
    <name evidence="1" type="ORF">GMBLW1_39420</name>
</gene>
<dbReference type="PROSITE" id="PS51318">
    <property type="entry name" value="TAT"/>
    <property type="match status" value="1"/>
</dbReference>
<dbReference type="EMBL" id="LR586016">
    <property type="protein sequence ID" value="VIP05251.1"/>
    <property type="molecule type" value="Genomic_DNA"/>
</dbReference>
<dbReference type="AlphaFoldDB" id="A0A6C2YV28"/>
<dbReference type="PANTHER" id="PTHR43737:SF1">
    <property type="entry name" value="DUF1501 DOMAIN-CONTAINING PROTEIN"/>
    <property type="match status" value="1"/>
</dbReference>
<dbReference type="KEGG" id="tim:GMBLW1_39420"/>
<protein>
    <recommendedName>
        <fullName evidence="3">DUF1501 domain-containing protein</fullName>
    </recommendedName>
</protein>
<dbReference type="Gene3D" id="3.40.720.10">
    <property type="entry name" value="Alkaline Phosphatase, subunit A"/>
    <property type="match status" value="1"/>
</dbReference>
<dbReference type="InParanoid" id="A0A6C2YV28"/>
<organism evidence="1">
    <name type="scientific">Tuwongella immobilis</name>
    <dbReference type="NCBI Taxonomy" id="692036"/>
    <lineage>
        <taxon>Bacteria</taxon>
        <taxon>Pseudomonadati</taxon>
        <taxon>Planctomycetota</taxon>
        <taxon>Planctomycetia</taxon>
        <taxon>Gemmatales</taxon>
        <taxon>Gemmataceae</taxon>
        <taxon>Tuwongella</taxon>
    </lineage>
</organism>
<accession>A0A6C2YV28</accession>
<proteinExistence type="predicted"/>
<name>A0A6C2YV28_9BACT</name>